<comment type="similarity">
    <text evidence="1">Belongs to the metallo-dependent hydrolases superfamily. TatD-type hydrolase family.</text>
</comment>
<name>F6D9G7_THICA</name>
<dbReference type="PROSITE" id="PS01137">
    <property type="entry name" value="TATD_1"/>
    <property type="match status" value="1"/>
</dbReference>
<proteinExistence type="inferred from homology"/>
<accession>F6D9G7</accession>
<keyword evidence="3" id="KW-0479">Metal-binding</keyword>
<evidence type="ECO:0000313" key="4">
    <source>
        <dbReference type="EMBL" id="AEG30924.1"/>
    </source>
</evidence>
<dbReference type="PIRSF" id="PIRSF005902">
    <property type="entry name" value="DNase_TatD"/>
    <property type="match status" value="1"/>
</dbReference>
<evidence type="ECO:0000256" key="3">
    <source>
        <dbReference type="PIRSR" id="PIRSR005902-1"/>
    </source>
</evidence>
<dbReference type="SUPFAM" id="SSF51556">
    <property type="entry name" value="Metallo-dependent hydrolases"/>
    <property type="match status" value="1"/>
</dbReference>
<dbReference type="HOGENOM" id="CLU_031506_4_2_6"/>
<protein>
    <submittedName>
        <fullName evidence="4">TatD-related deoxyribonuclease</fullName>
    </submittedName>
</protein>
<feature type="binding site" evidence="3">
    <location>
        <position position="145"/>
    </location>
    <ligand>
        <name>a divalent metal cation</name>
        <dbReference type="ChEBI" id="CHEBI:60240"/>
        <label>2</label>
    </ligand>
</feature>
<dbReference type="PANTHER" id="PTHR46124">
    <property type="entry name" value="D-AMINOACYL-TRNA DEACYLASE"/>
    <property type="match status" value="1"/>
</dbReference>
<evidence type="ECO:0000256" key="2">
    <source>
        <dbReference type="ARBA" id="ARBA00022801"/>
    </source>
</evidence>
<feature type="binding site" evidence="3">
    <location>
        <position position="195"/>
    </location>
    <ligand>
        <name>a divalent metal cation</name>
        <dbReference type="ChEBI" id="CHEBI:60240"/>
        <label>1</label>
    </ligand>
</feature>
<dbReference type="PANTHER" id="PTHR46124:SF2">
    <property type="entry name" value="D-AMINOACYL-TRNA DEACYLASE"/>
    <property type="match status" value="1"/>
</dbReference>
<feature type="binding site" evidence="3">
    <location>
        <position position="123"/>
    </location>
    <ligand>
        <name>a divalent metal cation</name>
        <dbReference type="ChEBI" id="CHEBI:60240"/>
        <label>2</label>
    </ligand>
</feature>
<gene>
    <name evidence="4" type="ordered locus">Thicy_0148</name>
</gene>
<dbReference type="EMBL" id="CP002776">
    <property type="protein sequence ID" value="AEG30924.1"/>
    <property type="molecule type" value="Genomic_DNA"/>
</dbReference>
<dbReference type="OrthoDB" id="9810005at2"/>
<feature type="binding site" evidence="3">
    <location>
        <position position="87"/>
    </location>
    <ligand>
        <name>a divalent metal cation</name>
        <dbReference type="ChEBI" id="CHEBI:60240"/>
        <label>1</label>
    </ligand>
</feature>
<evidence type="ECO:0000313" key="5">
    <source>
        <dbReference type="Proteomes" id="UP000009232"/>
    </source>
</evidence>
<dbReference type="InterPro" id="IPR001130">
    <property type="entry name" value="TatD-like"/>
</dbReference>
<dbReference type="GO" id="GO:0016788">
    <property type="term" value="F:hydrolase activity, acting on ester bonds"/>
    <property type="evidence" value="ECO:0007669"/>
    <property type="project" value="InterPro"/>
</dbReference>
<dbReference type="eggNOG" id="COG0084">
    <property type="taxonomic scope" value="Bacteria"/>
</dbReference>
<dbReference type="RefSeq" id="WP_013834708.1">
    <property type="nucleotide sequence ID" value="NC_015581.1"/>
</dbReference>
<dbReference type="STRING" id="717773.Thicy_0148"/>
<feature type="binding site" evidence="3">
    <location>
        <position position="7"/>
    </location>
    <ligand>
        <name>a divalent metal cation</name>
        <dbReference type="ChEBI" id="CHEBI:60240"/>
        <label>1</label>
    </ligand>
</feature>
<evidence type="ECO:0000256" key="1">
    <source>
        <dbReference type="ARBA" id="ARBA00009275"/>
    </source>
</evidence>
<dbReference type="InterPro" id="IPR018228">
    <property type="entry name" value="DNase_TatD-rel_CS"/>
</dbReference>
<sequence>MLLFDSHAHLDSQDYPYKPSLTDVVAVSVDLASSRSNVDIKSNYPSLTIHSFVGIHPWFISKGYQADLECLAEFVSYTGTKIAGIGEIGLDYYRNADNKLDQQTCLDFQLQLASLHRLPVSLHCVKAFNDLYNTLRGFDIKGVVHSMPLMPVEAKRFYQLGFLLGLNPRILQSSHDKRHAFYSQLPLTAWVIESDFPNLSSSNLCIDPVLGMIALIKDLAHAYGISDEAVAQQIYNTTKQFVTRNIDEFK</sequence>
<keyword evidence="2" id="KW-0378">Hydrolase</keyword>
<dbReference type="Proteomes" id="UP000009232">
    <property type="component" value="Chromosome"/>
</dbReference>
<keyword evidence="5" id="KW-1185">Reference proteome</keyword>
<reference evidence="4 5" key="1">
    <citation type="submission" date="2011-05" db="EMBL/GenBank/DDBJ databases">
        <title>Complete sequence of Thioalkalimicrobium cyclicum ALM1.</title>
        <authorList>
            <consortium name="US DOE Joint Genome Institute"/>
            <person name="Lucas S."/>
            <person name="Han J."/>
            <person name="Lapidus A."/>
            <person name="Cheng J.-F."/>
            <person name="Goodwin L."/>
            <person name="Pitluck S."/>
            <person name="Peters L."/>
            <person name="Mikhailova N."/>
            <person name="Davenport K."/>
            <person name="Han C."/>
            <person name="Tapia R."/>
            <person name="Land M."/>
            <person name="Hauser L."/>
            <person name="Kyrpides N."/>
            <person name="Ivanova N."/>
            <person name="Pagani I."/>
            <person name="Kappler U."/>
            <person name="Woyke T."/>
        </authorList>
    </citation>
    <scope>NUCLEOTIDE SEQUENCE [LARGE SCALE GENOMIC DNA]</scope>
    <source>
        <strain evidence="5">DSM 14477 / JCM 11371 / ALM1</strain>
    </source>
</reference>
<dbReference type="KEGG" id="tcy:Thicy_0148"/>
<dbReference type="InterPro" id="IPR032466">
    <property type="entry name" value="Metal_Hydrolase"/>
</dbReference>
<organism evidence="4 5">
    <name type="scientific">Thiomicrospira cyclica (strain DSM 14477 / JCM 11371 / ALM1)</name>
    <name type="common">Thioalkalimicrobium cyclicum</name>
    <dbReference type="NCBI Taxonomy" id="717773"/>
    <lineage>
        <taxon>Bacteria</taxon>
        <taxon>Pseudomonadati</taxon>
        <taxon>Pseudomonadota</taxon>
        <taxon>Gammaproteobacteria</taxon>
        <taxon>Thiotrichales</taxon>
        <taxon>Piscirickettsiaceae</taxon>
        <taxon>Thiomicrospira</taxon>
    </lineage>
</organism>
<dbReference type="AlphaFoldDB" id="F6D9G7"/>
<dbReference type="Pfam" id="PF01026">
    <property type="entry name" value="TatD_DNase"/>
    <property type="match status" value="1"/>
</dbReference>
<dbReference type="GO" id="GO:0046872">
    <property type="term" value="F:metal ion binding"/>
    <property type="evidence" value="ECO:0007669"/>
    <property type="project" value="UniProtKB-KW"/>
</dbReference>
<dbReference type="Gene3D" id="3.20.20.140">
    <property type="entry name" value="Metal-dependent hydrolases"/>
    <property type="match status" value="1"/>
</dbReference>
<feature type="binding site" evidence="3">
    <location>
        <position position="9"/>
    </location>
    <ligand>
        <name>a divalent metal cation</name>
        <dbReference type="ChEBI" id="CHEBI:60240"/>
        <label>1</label>
    </ligand>
</feature>